<evidence type="ECO:0000313" key="7">
    <source>
        <dbReference type="Proteomes" id="UP000515154"/>
    </source>
</evidence>
<feature type="domain" description="Lipoyl-binding" evidence="6">
    <location>
        <begin position="59"/>
        <end position="141"/>
    </location>
</feature>
<keyword evidence="2 4" id="KW-0450">Lipoyl</keyword>
<evidence type="ECO:0000313" key="8">
    <source>
        <dbReference type="RefSeq" id="XP_029639877.1"/>
    </source>
</evidence>
<organism evidence="7 8">
    <name type="scientific">Octopus sinensis</name>
    <name type="common">East Asian common octopus</name>
    <dbReference type="NCBI Taxonomy" id="2607531"/>
    <lineage>
        <taxon>Eukaryota</taxon>
        <taxon>Metazoa</taxon>
        <taxon>Spiralia</taxon>
        <taxon>Lophotrochozoa</taxon>
        <taxon>Mollusca</taxon>
        <taxon>Cephalopoda</taxon>
        <taxon>Coleoidea</taxon>
        <taxon>Octopodiformes</taxon>
        <taxon>Octopoda</taxon>
        <taxon>Incirrata</taxon>
        <taxon>Octopodidae</taxon>
        <taxon>Octopus</taxon>
    </lineage>
</organism>
<dbReference type="Pfam" id="PF01597">
    <property type="entry name" value="GCV_H"/>
    <property type="match status" value="1"/>
</dbReference>
<dbReference type="PANTHER" id="PTHR11715">
    <property type="entry name" value="GLYCINE CLEAVAGE SYSTEM H PROTEIN"/>
    <property type="match status" value="1"/>
</dbReference>
<dbReference type="CDD" id="cd06848">
    <property type="entry name" value="GCS_H"/>
    <property type="match status" value="1"/>
</dbReference>
<comment type="function">
    <text evidence="5">The H protein shuttles the methylamine group of glycine from the P protein to the T protein.</text>
</comment>
<gene>
    <name evidence="8" type="primary">LOC115214933</name>
</gene>
<dbReference type="InterPro" id="IPR003016">
    <property type="entry name" value="2-oxoA_DH_lipoyl-BS"/>
</dbReference>
<evidence type="ECO:0000259" key="6">
    <source>
        <dbReference type="PROSITE" id="PS50968"/>
    </source>
</evidence>
<dbReference type="Gene3D" id="2.40.50.100">
    <property type="match status" value="1"/>
</dbReference>
<dbReference type="Proteomes" id="UP000515154">
    <property type="component" value="Linkage group LG1"/>
</dbReference>
<dbReference type="InterPro" id="IPR000089">
    <property type="entry name" value="Biotin_lipoyl"/>
</dbReference>
<dbReference type="PROSITE" id="PS50968">
    <property type="entry name" value="BIOTINYL_LIPOYL"/>
    <property type="match status" value="1"/>
</dbReference>
<dbReference type="KEGG" id="osn:115214933"/>
<comment type="similarity">
    <text evidence="1 5">Belongs to the GcvH family.</text>
</comment>
<dbReference type="InterPro" id="IPR033753">
    <property type="entry name" value="GCV_H/Fam206"/>
</dbReference>
<protein>
    <recommendedName>
        <fullName evidence="5">Glycine cleavage system H protein</fullName>
    </recommendedName>
</protein>
<dbReference type="GO" id="GO:0009249">
    <property type="term" value="P:protein lipoylation"/>
    <property type="evidence" value="ECO:0007669"/>
    <property type="project" value="TreeGrafter"/>
</dbReference>
<comment type="subunit">
    <text evidence="5">The glycine cleavage system is composed of four proteins: P, T, L and H.</text>
</comment>
<dbReference type="GO" id="GO:0005739">
    <property type="term" value="C:mitochondrion"/>
    <property type="evidence" value="ECO:0007669"/>
    <property type="project" value="UniProtKB-SubCell"/>
</dbReference>
<dbReference type="SUPFAM" id="SSF51230">
    <property type="entry name" value="Single hybrid motif"/>
    <property type="match status" value="1"/>
</dbReference>
<reference evidence="8" key="1">
    <citation type="submission" date="2025-08" db="UniProtKB">
        <authorList>
            <consortium name="RefSeq"/>
        </authorList>
    </citation>
    <scope>IDENTIFICATION</scope>
</reference>
<evidence type="ECO:0000256" key="1">
    <source>
        <dbReference type="ARBA" id="ARBA00009249"/>
    </source>
</evidence>
<keyword evidence="3 5" id="KW-0809">Transit peptide</keyword>
<comment type="cofactor">
    <cofactor evidence="5">
        <name>(R)-lipoate</name>
        <dbReference type="ChEBI" id="CHEBI:83088"/>
    </cofactor>
    <text evidence="5">Binds 1 lipoyl cofactor covalently.</text>
</comment>
<keyword evidence="7" id="KW-1185">Reference proteome</keyword>
<evidence type="ECO:0000256" key="4">
    <source>
        <dbReference type="PIRSR" id="PIRSR617453-50"/>
    </source>
</evidence>
<evidence type="ECO:0000256" key="3">
    <source>
        <dbReference type="ARBA" id="ARBA00022946"/>
    </source>
</evidence>
<comment type="subcellular location">
    <subcellularLocation>
        <location evidence="5">Mitochondrion</location>
    </subcellularLocation>
</comment>
<dbReference type="RefSeq" id="XP_029639877.1">
    <property type="nucleotide sequence ID" value="XM_029784017.2"/>
</dbReference>
<evidence type="ECO:0000256" key="2">
    <source>
        <dbReference type="ARBA" id="ARBA00022823"/>
    </source>
</evidence>
<dbReference type="NCBIfam" id="NF002270">
    <property type="entry name" value="PRK01202.1"/>
    <property type="match status" value="1"/>
</dbReference>
<accession>A0A6P7SN76</accession>
<dbReference type="PANTHER" id="PTHR11715:SF3">
    <property type="entry name" value="GLYCINE CLEAVAGE SYSTEM H PROTEIN-RELATED"/>
    <property type="match status" value="1"/>
</dbReference>
<dbReference type="AlphaFoldDB" id="A0A6P7SN76"/>
<proteinExistence type="inferred from homology"/>
<dbReference type="NCBIfam" id="TIGR00527">
    <property type="entry name" value="gcvH"/>
    <property type="match status" value="1"/>
</dbReference>
<dbReference type="GO" id="GO:0019464">
    <property type="term" value="P:glycine decarboxylation via glycine cleavage system"/>
    <property type="evidence" value="ECO:0007669"/>
    <property type="project" value="UniProtKB-UniRule"/>
</dbReference>
<dbReference type="GO" id="GO:0005960">
    <property type="term" value="C:glycine cleavage complex"/>
    <property type="evidence" value="ECO:0007669"/>
    <property type="project" value="UniProtKB-UniRule"/>
</dbReference>
<dbReference type="InterPro" id="IPR002930">
    <property type="entry name" value="GCV_H"/>
</dbReference>
<name>A0A6P7SN76_9MOLL</name>
<evidence type="ECO:0000256" key="5">
    <source>
        <dbReference type="RuleBase" id="RU364055"/>
    </source>
</evidence>
<dbReference type="HAMAP" id="MF_00272">
    <property type="entry name" value="GcvH"/>
    <property type="match status" value="1"/>
</dbReference>
<keyword evidence="5" id="KW-0496">Mitochondrion</keyword>
<dbReference type="InterPro" id="IPR017453">
    <property type="entry name" value="GCV_H_sub"/>
</dbReference>
<dbReference type="PROSITE" id="PS00189">
    <property type="entry name" value="LIPOYL"/>
    <property type="match status" value="1"/>
</dbReference>
<feature type="modified residue" description="N6-lipoyllysine" evidence="4">
    <location>
        <position position="100"/>
    </location>
</feature>
<sequence>MALVAIGRNACSCAARLMSRSSPVITSLQKYRHFSLSSRSYSERFYNKSHEWISLSNGVGTIGISDYAQDAIGEIVFVSLPDIGTELKIGQQCGEIESVKSVSELYSPMSGTVIETNSVVTDEPSQINASPYENGWLMKIEVSDKNESNELMPETAYQEFLTTFEH</sequence>
<dbReference type="InterPro" id="IPR011053">
    <property type="entry name" value="Single_hybrid_motif"/>
</dbReference>